<feature type="transmembrane region" description="Helical" evidence="2">
    <location>
        <begin position="47"/>
        <end position="68"/>
    </location>
</feature>
<feature type="transmembrane region" description="Helical" evidence="2">
    <location>
        <begin position="237"/>
        <end position="257"/>
    </location>
</feature>
<feature type="transmembrane region" description="Helical" evidence="2">
    <location>
        <begin position="326"/>
        <end position="347"/>
    </location>
</feature>
<organism evidence="3">
    <name type="scientific">uncultured crenarchaeote MCG</name>
    <dbReference type="NCBI Taxonomy" id="529375"/>
    <lineage>
        <taxon>Archaea</taxon>
        <taxon>Thermoproteota</taxon>
        <taxon>environmental samples</taxon>
    </lineage>
</organism>
<feature type="transmembrane region" description="Helical" evidence="2">
    <location>
        <begin position="80"/>
        <end position="101"/>
    </location>
</feature>
<feature type="transmembrane region" description="Helical" evidence="2">
    <location>
        <begin position="291"/>
        <end position="314"/>
    </location>
</feature>
<feature type="transmembrane region" description="Helical" evidence="2">
    <location>
        <begin position="264"/>
        <end position="285"/>
    </location>
</feature>
<accession>B2YI71</accession>
<protein>
    <submittedName>
        <fullName evidence="3">Cytoplasmic linker protein-related</fullName>
    </submittedName>
</protein>
<proteinExistence type="predicted"/>
<name>B2YI71_9CREN</name>
<dbReference type="AlphaFoldDB" id="B2YI71"/>
<evidence type="ECO:0000256" key="2">
    <source>
        <dbReference type="SAM" id="Phobius"/>
    </source>
</evidence>
<dbReference type="InterPro" id="IPR036259">
    <property type="entry name" value="MFS_trans_sf"/>
</dbReference>
<evidence type="ECO:0000256" key="1">
    <source>
        <dbReference type="SAM" id="Coils"/>
    </source>
</evidence>
<dbReference type="Gene3D" id="1.20.1250.20">
    <property type="entry name" value="MFS general substrate transporter like domains"/>
    <property type="match status" value="1"/>
</dbReference>
<keyword evidence="2" id="KW-0812">Transmembrane</keyword>
<keyword evidence="1" id="KW-0175">Coiled coil</keyword>
<feature type="transmembrane region" description="Helical" evidence="2">
    <location>
        <begin position="140"/>
        <end position="162"/>
    </location>
</feature>
<feature type="transmembrane region" description="Helical" evidence="2">
    <location>
        <begin position="12"/>
        <end position="35"/>
    </location>
</feature>
<sequence>MLRTKLAGVLPSLFLLINSISWFSLTFFVVLDLAGPFDKKVEILSSSYFGVMFAYFAALIASAVIGATLFNSSMKKRKSLIAWISIGGLVCMVASALNPIVGSINAILVSLSLGAMSGLGIPACLASFSENSKSKSRGRYGAVAFFAIQVLTAIFYFLMSWVSLPSKFLVLGAWRLIGGLGLFSSVPVVAVENKRNSSLLNIIRDRTFFLYFLPWFLFCIVNFVEEPIIEVYFSSEWYQIVTLLISSCTAFVGGVLCDFRGRKFSGILGFILLGLGYAFLSFPIFDPFLSKILYLAFEGVAWGILYVTFIFVIWGDIAETKNREKYYLLGCMPFLLSNLISGMARYLEVLPSSTFSLAALFLFLAVIPLLYAPETLSDKILKARELKNYIEKARKQVAKAQEKEREESRSEYEEIGPRFELNSDEFVETEEVAEKTY</sequence>
<reference evidence="3" key="1">
    <citation type="journal article" date="2009" name="ISME J.">
        <title>An uncultivated crenarchaeota contains functional bacteriochlorophyll a synthase.</title>
        <authorList>
            <person name="Meng J."/>
            <person name="Wang F."/>
            <person name="Wang F."/>
            <person name="Zheng Y."/>
            <person name="Peng X."/>
            <person name="Zhou H."/>
            <person name="Xiao X."/>
        </authorList>
    </citation>
    <scope>NUCLEOTIDE SEQUENCE</scope>
</reference>
<dbReference type="EMBL" id="EU559699">
    <property type="protein sequence ID" value="ACD50075.1"/>
    <property type="molecule type" value="Genomic_DNA"/>
</dbReference>
<keyword evidence="2" id="KW-0472">Membrane</keyword>
<dbReference type="SUPFAM" id="SSF103473">
    <property type="entry name" value="MFS general substrate transporter"/>
    <property type="match status" value="1"/>
</dbReference>
<keyword evidence="2" id="KW-1133">Transmembrane helix</keyword>
<feature type="transmembrane region" description="Helical" evidence="2">
    <location>
        <begin position="107"/>
        <end position="128"/>
    </location>
</feature>
<feature type="coiled-coil region" evidence="1">
    <location>
        <begin position="383"/>
        <end position="410"/>
    </location>
</feature>
<feature type="transmembrane region" description="Helical" evidence="2">
    <location>
        <begin position="208"/>
        <end position="225"/>
    </location>
</feature>
<feature type="transmembrane region" description="Helical" evidence="2">
    <location>
        <begin position="353"/>
        <end position="372"/>
    </location>
</feature>
<evidence type="ECO:0000313" key="3">
    <source>
        <dbReference type="EMBL" id="ACD50075.1"/>
    </source>
</evidence>
<feature type="transmembrane region" description="Helical" evidence="2">
    <location>
        <begin position="168"/>
        <end position="188"/>
    </location>
</feature>